<dbReference type="Proteomes" id="UP001472866">
    <property type="component" value="Chromosome 01"/>
</dbReference>
<dbReference type="InterPro" id="IPR007052">
    <property type="entry name" value="CS_dom"/>
</dbReference>
<evidence type="ECO:0000313" key="5">
    <source>
        <dbReference type="EMBL" id="WZN58997.1"/>
    </source>
</evidence>
<dbReference type="Pfam" id="PF04969">
    <property type="entry name" value="CS"/>
    <property type="match status" value="1"/>
</dbReference>
<dbReference type="EMBL" id="CP151501">
    <property type="protein sequence ID" value="WZN58997.1"/>
    <property type="molecule type" value="Genomic_DNA"/>
</dbReference>
<proteinExistence type="predicted"/>
<dbReference type="InterPro" id="IPR037898">
    <property type="entry name" value="NudC_fam"/>
</dbReference>
<feature type="compositionally biased region" description="Polar residues" evidence="3">
    <location>
        <begin position="746"/>
        <end position="756"/>
    </location>
</feature>
<reference evidence="5 6" key="1">
    <citation type="submission" date="2024-03" db="EMBL/GenBank/DDBJ databases">
        <title>Complete genome sequence of the green alga Chloropicon roscoffensis RCC1871.</title>
        <authorList>
            <person name="Lemieux C."/>
            <person name="Pombert J.-F."/>
            <person name="Otis C."/>
            <person name="Turmel M."/>
        </authorList>
    </citation>
    <scope>NUCLEOTIDE SEQUENCE [LARGE SCALE GENOMIC DNA]</scope>
    <source>
        <strain evidence="5 6">RCC1871</strain>
    </source>
</reference>
<dbReference type="InterPro" id="IPR011990">
    <property type="entry name" value="TPR-like_helical_dom_sf"/>
</dbReference>
<accession>A0AAX4NZM2</accession>
<dbReference type="Gene3D" id="2.60.40.790">
    <property type="match status" value="1"/>
</dbReference>
<dbReference type="AlphaFoldDB" id="A0AAX4NZM2"/>
<feature type="region of interest" description="Disordered" evidence="3">
    <location>
        <begin position="786"/>
        <end position="810"/>
    </location>
</feature>
<dbReference type="GO" id="GO:0051082">
    <property type="term" value="F:unfolded protein binding"/>
    <property type="evidence" value="ECO:0007669"/>
    <property type="project" value="TreeGrafter"/>
</dbReference>
<evidence type="ECO:0000256" key="2">
    <source>
        <dbReference type="ARBA" id="ARBA00022490"/>
    </source>
</evidence>
<dbReference type="InterPro" id="IPR008978">
    <property type="entry name" value="HSP20-like_chaperone"/>
</dbReference>
<dbReference type="SUPFAM" id="SSF49764">
    <property type="entry name" value="HSP20-like chaperones"/>
    <property type="match status" value="1"/>
</dbReference>
<feature type="domain" description="CS" evidence="4">
    <location>
        <begin position="874"/>
        <end position="961"/>
    </location>
</feature>
<dbReference type="InterPro" id="IPR019734">
    <property type="entry name" value="TPR_rpt"/>
</dbReference>
<dbReference type="GO" id="GO:0006457">
    <property type="term" value="P:protein folding"/>
    <property type="evidence" value="ECO:0007669"/>
    <property type="project" value="TreeGrafter"/>
</dbReference>
<dbReference type="SMART" id="SM00028">
    <property type="entry name" value="TPR"/>
    <property type="match status" value="2"/>
</dbReference>
<feature type="region of interest" description="Disordered" evidence="3">
    <location>
        <begin position="738"/>
        <end position="772"/>
    </location>
</feature>
<name>A0AAX4NZM2_9CHLO</name>
<gene>
    <name evidence="5" type="ORF">HKI87_01g05220</name>
</gene>
<dbReference type="PANTHER" id="PTHR12356">
    <property type="entry name" value="NUCLEAR MOVEMENT PROTEIN NUDC"/>
    <property type="match status" value="1"/>
</dbReference>
<evidence type="ECO:0000313" key="6">
    <source>
        <dbReference type="Proteomes" id="UP001472866"/>
    </source>
</evidence>
<dbReference type="CDD" id="cd06467">
    <property type="entry name" value="p23_NUDC_like"/>
    <property type="match status" value="1"/>
</dbReference>
<keyword evidence="2" id="KW-0963">Cytoplasm</keyword>
<dbReference type="Gene3D" id="1.25.40.10">
    <property type="entry name" value="Tetratricopeptide repeat domain"/>
    <property type="match status" value="1"/>
</dbReference>
<evidence type="ECO:0000256" key="1">
    <source>
        <dbReference type="ARBA" id="ARBA00004496"/>
    </source>
</evidence>
<dbReference type="PANTHER" id="PTHR12356:SF3">
    <property type="entry name" value="NUCLEAR MIGRATION PROTEIN NUDC"/>
    <property type="match status" value="1"/>
</dbReference>
<keyword evidence="6" id="KW-1185">Reference proteome</keyword>
<dbReference type="GO" id="GO:0005737">
    <property type="term" value="C:cytoplasm"/>
    <property type="evidence" value="ECO:0007669"/>
    <property type="project" value="UniProtKB-SubCell"/>
</dbReference>
<comment type="subcellular location">
    <subcellularLocation>
        <location evidence="1">Cytoplasm</location>
    </subcellularLocation>
</comment>
<organism evidence="5 6">
    <name type="scientific">Chloropicon roscoffensis</name>
    <dbReference type="NCBI Taxonomy" id="1461544"/>
    <lineage>
        <taxon>Eukaryota</taxon>
        <taxon>Viridiplantae</taxon>
        <taxon>Chlorophyta</taxon>
        <taxon>Chloropicophyceae</taxon>
        <taxon>Chloropicales</taxon>
        <taxon>Chloropicaceae</taxon>
        <taxon>Chloropicon</taxon>
    </lineage>
</organism>
<sequence length="1031" mass="113396">MPPPRSDWADNPSGDIGAVVPMYLQRGATSRGEDGSALDLVLVDLRRANEMFKIMDFRGAIEGYDRCLRLLSESSDPAEPGVGEMRHKLLCNRAAAWLREDNPREALRDCKSAIEMDGDDPKAHHRGGVASLALDDYGEAIRMLAKSLSLGSKESDAKALLQLSELLARNEETLVELGQSAAGEEVLNALCSCCERLIGVDDDNDCDASEVLEEIVGLVRQNAASKVLFERANLWKAFLFYFTDSYGDEVAALLREIASGPHAVPWPPAVTARLLATLLDASSSDREKERCVDLLQFASSIPAMNSWFLVRPSRHVASLLVGHGEVVVPIHLLCTVMENSSLRATIPASCAEGIVQILLNFCKTPHGADVLAREHIKPIGMLVSMFEDANTLKGAFDELHDPSIPSHFDRISTAEEAEKFLKREKKRMYNSAVIDLKHSILDALKEMVSKKRCLSNEAFIREITPLGKTSIKPSGLLLNLLSLAKQLHSMSPVKSTPVLGQDGTPKEYEKRHFAADFARNPFGDALIDVKDANEETMLHKLVDILIGCCSTRNAAITLCSKNIHSLLRDLSAYATETIVEKTVRLYKCLFLSCQAFVSEILSGEADMVAFTGLMLTGAPELQVGAMNKIIVMLSSCSGDDFAWFTKKGSGLDMCMCLLCHCRSDGESKSFEEYVDSKKSSTSSSKLEVIKLSRSLFLHCLERCRLRSGNKAGVPRGGAWDTFGHSEIIQMEGYLTGKVSHRGSPSEVKSTATSQLGTREGASPPSGRPAALQQGFFGSKKSYRRSSKGKAAAAKKLPSAVQHSGHTEARAEGCGFRESEGMEEGGIVNPCLKCEVLEEETGTLKEEDGVELKVVWDSTPSGDIKKHRTTWANMDQRDKLSWSQSSTEVNAIVKVPKGTKATDVEVVLTPTRLLVKLGWYGRVFDGPLSRRCKASESWWILDGEQIEICIPKDDKHFWRSLFEGGQMKSYYEVLQELVHADEPAQSYEDLPDEAKDLVDELRERQELVSEGLIDPDIFDDFRCVLSDGDGAK</sequence>
<protein>
    <recommendedName>
        <fullName evidence="4">CS domain-containing protein</fullName>
    </recommendedName>
</protein>
<dbReference type="PROSITE" id="PS51203">
    <property type="entry name" value="CS"/>
    <property type="match status" value="1"/>
</dbReference>
<evidence type="ECO:0000259" key="4">
    <source>
        <dbReference type="PROSITE" id="PS51203"/>
    </source>
</evidence>
<dbReference type="SUPFAM" id="SSF48452">
    <property type="entry name" value="TPR-like"/>
    <property type="match status" value="1"/>
</dbReference>
<evidence type="ECO:0000256" key="3">
    <source>
        <dbReference type="SAM" id="MobiDB-lite"/>
    </source>
</evidence>